<accession>F0WU19</accession>
<organism evidence="6">
    <name type="scientific">Albugo laibachii Nc14</name>
    <dbReference type="NCBI Taxonomy" id="890382"/>
    <lineage>
        <taxon>Eukaryota</taxon>
        <taxon>Sar</taxon>
        <taxon>Stramenopiles</taxon>
        <taxon>Oomycota</taxon>
        <taxon>Peronosporomycetes</taxon>
        <taxon>Albuginales</taxon>
        <taxon>Albuginaceae</taxon>
        <taxon>Albugo</taxon>
    </lineage>
</organism>
<comment type="subcellular location">
    <subcellularLocation>
        <location evidence="1">Membrane</location>
        <topology evidence="1">Multi-pass membrane protein</topology>
    </subcellularLocation>
</comment>
<sequence length="283" mass="32202">MRGWRSLSRKILVFTNVLFLCLGAVLVTLGGYIVSDPNLNAFTDGGISSAITTCGFLIILIALFGCCGAQRDSKIFLFPYALLVLVSVIGQIALAGYMSRVHGALVEVTAHDFDLHSLRTNDRSILRWINHRFRTLYNRCDVQVDLAQSMEKHHMLATCQNKQLAWFAFFLQKNCRLENQDLQLDSTFMRCVGQNFTLTDPIDEHTMLCACENRLVRWVNDQSMVLAVTVSAIALFETALVSLSFYVICTRRGRRHGYKEIRMPLKTQQPYNPHPRNYQAIDK</sequence>
<dbReference type="EMBL" id="FR824308">
    <property type="protein sequence ID" value="CCA24864.1"/>
    <property type="molecule type" value="Genomic_DNA"/>
</dbReference>
<evidence type="ECO:0000256" key="5">
    <source>
        <dbReference type="SAM" id="Phobius"/>
    </source>
</evidence>
<dbReference type="PRINTS" id="PR00259">
    <property type="entry name" value="TMFOUR"/>
</dbReference>
<feature type="transmembrane region" description="Helical" evidence="5">
    <location>
        <begin position="12"/>
        <end position="34"/>
    </location>
</feature>
<keyword evidence="4 5" id="KW-0472">Membrane</keyword>
<evidence type="ECO:0000256" key="1">
    <source>
        <dbReference type="ARBA" id="ARBA00004141"/>
    </source>
</evidence>
<proteinExistence type="predicted"/>
<evidence type="ECO:0000256" key="4">
    <source>
        <dbReference type="ARBA" id="ARBA00023136"/>
    </source>
</evidence>
<keyword evidence="3 5" id="KW-1133">Transmembrane helix</keyword>
<feature type="transmembrane region" description="Helical" evidence="5">
    <location>
        <begin position="77"/>
        <end position="98"/>
    </location>
</feature>
<evidence type="ECO:0000313" key="6">
    <source>
        <dbReference type="EMBL" id="CCA24864.1"/>
    </source>
</evidence>
<dbReference type="PANTHER" id="PTHR19282:SF456">
    <property type="entry name" value="CD63 MOLECULE"/>
    <property type="match status" value="1"/>
</dbReference>
<dbReference type="AlphaFoldDB" id="F0WU19"/>
<dbReference type="HOGENOM" id="CLU_867322_0_0_1"/>
<dbReference type="PANTHER" id="PTHR19282">
    <property type="entry name" value="TETRASPANIN"/>
    <property type="match status" value="1"/>
</dbReference>
<keyword evidence="2 5" id="KW-0812">Transmembrane</keyword>
<dbReference type="GO" id="GO:0005886">
    <property type="term" value="C:plasma membrane"/>
    <property type="evidence" value="ECO:0007669"/>
    <property type="project" value="TreeGrafter"/>
</dbReference>
<gene>
    <name evidence="6" type="primary">AlNc14C263G9842</name>
    <name evidence="7" type="synonym">AlNc14C266G9893</name>
    <name evidence="6" type="ORF">ALNC14_110080</name>
    <name evidence="7" type="ORF">ALNC14_110920</name>
</gene>
<dbReference type="Pfam" id="PF00335">
    <property type="entry name" value="Tetraspanin"/>
    <property type="match status" value="1"/>
</dbReference>
<reference evidence="6" key="2">
    <citation type="submission" date="2011-02" db="EMBL/GenBank/DDBJ databases">
        <authorList>
            <person name="MacLean D."/>
        </authorList>
    </citation>
    <scope>NUCLEOTIDE SEQUENCE</scope>
</reference>
<feature type="transmembrane region" description="Helical" evidence="5">
    <location>
        <begin position="224"/>
        <end position="249"/>
    </location>
</feature>
<dbReference type="EMBL" id="FR824311">
    <property type="protein sequence ID" value="CCA24948.1"/>
    <property type="molecule type" value="Genomic_DNA"/>
</dbReference>
<feature type="transmembrane region" description="Helical" evidence="5">
    <location>
        <begin position="46"/>
        <end position="65"/>
    </location>
</feature>
<protein>
    <submittedName>
        <fullName evidence="6">Uncharacterized protein AlNc14C263G9842</fullName>
    </submittedName>
    <submittedName>
        <fullName evidence="7">Uncharacterized protein AlNc14C266G9893</fullName>
    </submittedName>
</protein>
<evidence type="ECO:0000256" key="2">
    <source>
        <dbReference type="ARBA" id="ARBA00022692"/>
    </source>
</evidence>
<evidence type="ECO:0000256" key="3">
    <source>
        <dbReference type="ARBA" id="ARBA00022989"/>
    </source>
</evidence>
<name>F0WU19_9STRA</name>
<dbReference type="InterPro" id="IPR018499">
    <property type="entry name" value="Tetraspanin/Peripherin"/>
</dbReference>
<reference evidence="6" key="1">
    <citation type="journal article" date="2011" name="PLoS Biol.">
        <title>Gene gain and loss during evolution of obligate parasitism in the white rust pathogen of Arabidopsis thaliana.</title>
        <authorList>
            <person name="Kemen E."/>
            <person name="Gardiner A."/>
            <person name="Schultz-Larsen T."/>
            <person name="Kemen A.C."/>
            <person name="Balmuth A.L."/>
            <person name="Robert-Seilaniantz A."/>
            <person name="Bailey K."/>
            <person name="Holub E."/>
            <person name="Studholme D.J."/>
            <person name="Maclean D."/>
            <person name="Jones J.D."/>
        </authorList>
    </citation>
    <scope>NUCLEOTIDE SEQUENCE</scope>
</reference>
<evidence type="ECO:0000313" key="7">
    <source>
        <dbReference type="EMBL" id="CCA24948.1"/>
    </source>
</evidence>